<comment type="caution">
    <text evidence="2">The sequence shown here is derived from an EMBL/GenBank/DDBJ whole genome shotgun (WGS) entry which is preliminary data.</text>
</comment>
<feature type="chain" id="PRO_5045772381" evidence="1">
    <location>
        <begin position="29"/>
        <end position="220"/>
    </location>
</feature>
<protein>
    <submittedName>
        <fullName evidence="2">Uncharacterized protein</fullName>
    </submittedName>
</protein>
<dbReference type="Proteomes" id="UP001597058">
    <property type="component" value="Unassembled WGS sequence"/>
</dbReference>
<sequence>MGFGMRRTALASGTALLLCLGTVGTAIADEELPSPAAGDLEQAVTTDDVAVQDGDDINDRPGWEDGDATGVVSPHYCDGPQTWIEITSKKNYHVPAWWNGTKYKDGPGGTMMVSVTKGGTVSMEISVGAEAEAGVVLAKAKTSINVKVAGSVTVTTGHNDTHNIATHKYGHLQYGSWGYKISWKKWRRRGDGCGSPTLVKSGTATLPTSETGWKYWETSS</sequence>
<feature type="signal peptide" evidence="1">
    <location>
        <begin position="1"/>
        <end position="28"/>
    </location>
</feature>
<name>A0ABW3XQS5_9ACTN</name>
<evidence type="ECO:0000313" key="2">
    <source>
        <dbReference type="EMBL" id="MFD1311647.1"/>
    </source>
</evidence>
<gene>
    <name evidence="2" type="ORF">ACFQ5X_38330</name>
</gene>
<evidence type="ECO:0000256" key="1">
    <source>
        <dbReference type="SAM" id="SignalP"/>
    </source>
</evidence>
<dbReference type="EMBL" id="JBHTMM010000086">
    <property type="protein sequence ID" value="MFD1311647.1"/>
    <property type="molecule type" value="Genomic_DNA"/>
</dbReference>
<organism evidence="2 3">
    <name type="scientific">Streptomyces kaempferi</name>
    <dbReference type="NCBI Taxonomy" id="333725"/>
    <lineage>
        <taxon>Bacteria</taxon>
        <taxon>Bacillati</taxon>
        <taxon>Actinomycetota</taxon>
        <taxon>Actinomycetes</taxon>
        <taxon>Kitasatosporales</taxon>
        <taxon>Streptomycetaceae</taxon>
        <taxon>Streptomyces</taxon>
    </lineage>
</organism>
<evidence type="ECO:0000313" key="3">
    <source>
        <dbReference type="Proteomes" id="UP001597058"/>
    </source>
</evidence>
<reference evidence="3" key="1">
    <citation type="journal article" date="2019" name="Int. J. Syst. Evol. Microbiol.">
        <title>The Global Catalogue of Microorganisms (GCM) 10K type strain sequencing project: providing services to taxonomists for standard genome sequencing and annotation.</title>
        <authorList>
            <consortium name="The Broad Institute Genomics Platform"/>
            <consortium name="The Broad Institute Genome Sequencing Center for Infectious Disease"/>
            <person name="Wu L."/>
            <person name="Ma J."/>
        </authorList>
    </citation>
    <scope>NUCLEOTIDE SEQUENCE [LARGE SCALE GENOMIC DNA]</scope>
    <source>
        <strain evidence="3">CGMCC 4.7020</strain>
    </source>
</reference>
<proteinExistence type="predicted"/>
<accession>A0ABW3XQS5</accession>
<keyword evidence="3" id="KW-1185">Reference proteome</keyword>
<dbReference type="RefSeq" id="WP_381330358.1">
    <property type="nucleotide sequence ID" value="NZ_JBHTMM010000086.1"/>
</dbReference>
<keyword evidence="1" id="KW-0732">Signal</keyword>